<evidence type="ECO:0000256" key="1">
    <source>
        <dbReference type="SAM" id="MobiDB-lite"/>
    </source>
</evidence>
<proteinExistence type="predicted"/>
<feature type="domain" description="Histidine kinase/HSP90-like ATPase" evidence="3">
    <location>
        <begin position="307"/>
        <end position="396"/>
    </location>
</feature>
<evidence type="ECO:0000313" key="4">
    <source>
        <dbReference type="EMBL" id="MBB5911517.1"/>
    </source>
</evidence>
<keyword evidence="4" id="KW-0418">Kinase</keyword>
<accession>A0A7W9P8T6</accession>
<dbReference type="GO" id="GO:0016301">
    <property type="term" value="F:kinase activity"/>
    <property type="evidence" value="ECO:0007669"/>
    <property type="project" value="UniProtKB-KW"/>
</dbReference>
<dbReference type="Gene3D" id="3.30.565.10">
    <property type="entry name" value="Histidine kinase-like ATPase, C-terminal domain"/>
    <property type="match status" value="1"/>
</dbReference>
<feature type="transmembrane region" description="Helical" evidence="2">
    <location>
        <begin position="546"/>
        <end position="563"/>
    </location>
</feature>
<dbReference type="Pfam" id="PF02518">
    <property type="entry name" value="HATPase_c"/>
    <property type="match status" value="1"/>
</dbReference>
<protein>
    <submittedName>
        <fullName evidence="4">Signal transduction histidine kinase</fullName>
    </submittedName>
</protein>
<feature type="transmembrane region" description="Helical" evidence="2">
    <location>
        <begin position="467"/>
        <end position="487"/>
    </location>
</feature>
<keyword evidence="5" id="KW-1185">Reference proteome</keyword>
<dbReference type="SUPFAM" id="SSF55874">
    <property type="entry name" value="ATPase domain of HSP90 chaperone/DNA topoisomerase II/histidine kinase"/>
    <property type="match status" value="1"/>
</dbReference>
<feature type="transmembrane region" description="Helical" evidence="2">
    <location>
        <begin position="114"/>
        <end position="130"/>
    </location>
</feature>
<evidence type="ECO:0000259" key="3">
    <source>
        <dbReference type="Pfam" id="PF02518"/>
    </source>
</evidence>
<feature type="transmembrane region" description="Helical" evidence="2">
    <location>
        <begin position="518"/>
        <end position="540"/>
    </location>
</feature>
<feature type="transmembrane region" description="Helical" evidence="2">
    <location>
        <begin position="50"/>
        <end position="76"/>
    </location>
</feature>
<keyword evidence="4" id="KW-0808">Transferase</keyword>
<dbReference type="Proteomes" id="UP000540412">
    <property type="component" value="Unassembled WGS sequence"/>
</dbReference>
<feature type="transmembrane region" description="Helical" evidence="2">
    <location>
        <begin position="415"/>
        <end position="436"/>
    </location>
</feature>
<evidence type="ECO:0000313" key="5">
    <source>
        <dbReference type="Proteomes" id="UP000540412"/>
    </source>
</evidence>
<feature type="transmembrane region" description="Helical" evidence="2">
    <location>
        <begin position="493"/>
        <end position="511"/>
    </location>
</feature>
<gene>
    <name evidence="4" type="ORF">BJY24_000384</name>
</gene>
<comment type="caution">
    <text evidence="4">The sequence shown here is derived from an EMBL/GenBank/DDBJ whole genome shotgun (WGS) entry which is preliminary data.</text>
</comment>
<keyword evidence="2" id="KW-0472">Membrane</keyword>
<name>A0A7W9P8T6_9NOCA</name>
<keyword evidence="2" id="KW-0812">Transmembrane</keyword>
<feature type="transmembrane region" description="Helical" evidence="2">
    <location>
        <begin position="82"/>
        <end position="102"/>
    </location>
</feature>
<dbReference type="InterPro" id="IPR036890">
    <property type="entry name" value="HATPase_C_sf"/>
</dbReference>
<dbReference type="InterPro" id="IPR003594">
    <property type="entry name" value="HATPase_dom"/>
</dbReference>
<evidence type="ECO:0000256" key="2">
    <source>
        <dbReference type="SAM" id="Phobius"/>
    </source>
</evidence>
<feature type="transmembrane region" description="Helical" evidence="2">
    <location>
        <begin position="136"/>
        <end position="152"/>
    </location>
</feature>
<dbReference type="AlphaFoldDB" id="A0A7W9P8T6"/>
<organism evidence="4 5">
    <name type="scientific">Nocardia transvalensis</name>
    <dbReference type="NCBI Taxonomy" id="37333"/>
    <lineage>
        <taxon>Bacteria</taxon>
        <taxon>Bacillati</taxon>
        <taxon>Actinomycetota</taxon>
        <taxon>Actinomycetes</taxon>
        <taxon>Mycobacteriales</taxon>
        <taxon>Nocardiaceae</taxon>
        <taxon>Nocardia</taxon>
    </lineage>
</organism>
<feature type="compositionally biased region" description="Polar residues" evidence="1">
    <location>
        <begin position="727"/>
        <end position="738"/>
    </location>
</feature>
<feature type="region of interest" description="Disordered" evidence="1">
    <location>
        <begin position="717"/>
        <end position="738"/>
    </location>
</feature>
<feature type="transmembrane region" description="Helical" evidence="2">
    <location>
        <begin position="442"/>
        <end position="460"/>
    </location>
</feature>
<reference evidence="4 5" key="1">
    <citation type="submission" date="2020-08" db="EMBL/GenBank/DDBJ databases">
        <title>Sequencing the genomes of 1000 actinobacteria strains.</title>
        <authorList>
            <person name="Klenk H.-P."/>
        </authorList>
    </citation>
    <scope>NUCLEOTIDE SEQUENCE [LARGE SCALE GENOMIC DNA]</scope>
    <source>
        <strain evidence="4 5">DSM 43582</strain>
    </source>
</reference>
<sequence>MSVMRIAWPAPAPGLAEERARRAIGLAVGVGSVLWVVTHRSTIVAQADLVSAWWTPVVVTALTAAGAAVIVGAVLLGGRATVASAAALAVVVPASIAALPLAGRYGCFGPAGTWIPPLVAVAGVAGVLAWRRGWPIVLAVSGAVAVAVDFYVHGGQSIHSVVESLARTWVMQGFFACTAAALVRAAAQLDHATATAVRQAAVAATAEATDEERSRFAGLIHDTVLATLLDAARGGDTTALSTAAARALRQLDSTQDTDAETVPAAVAVANWRAAAVEISADIVVETRVDGRAHDSPLPHDVVGAVTAAIGEAVRNSLRHAATGRRAVARMLLVVLDAGGATVRISDDGAGFDPTRVAADRLGIRHSIVGRMGRVPGGNAVVESDPGRGTTVVLRWLRTEPAEAHVPTLISLRGGYGLAMLIVLEAAVTMLMIGYLAGRADPLAAIAAYGVVGLAGAAVLVPRRDPLWRAATAFIVVAGPAAVLAMRLHPPHHFVHHQSWILVAYSYVLALLAIRGRIVWAWVGLVAAAVTFAAAGAGVAAAIDGSAVTVGTVLAATGFALYMRPTLRSFHRARAEVARHAGAEARTAARHCERRRQLDYLDRTARPTLELIAAGAPLTDGHRRDCALLEAQLRDRLRAPGFATTAVVEAARRARGRGVTVALLDDGGLEAAPDDVRDRVIDTAVAALDATVDGRITVRALPPGRPLLATIVAGSDPPRRLEIAPDGTTVSPAQQPAEA</sequence>
<keyword evidence="2" id="KW-1133">Transmembrane helix</keyword>
<feature type="transmembrane region" description="Helical" evidence="2">
    <location>
        <begin position="20"/>
        <end position="38"/>
    </location>
</feature>
<dbReference type="RefSeq" id="WP_157185570.1">
    <property type="nucleotide sequence ID" value="NZ_JACHIT010000001.1"/>
</dbReference>
<dbReference type="EMBL" id="JACHIT010000001">
    <property type="protein sequence ID" value="MBB5911517.1"/>
    <property type="molecule type" value="Genomic_DNA"/>
</dbReference>